<dbReference type="GO" id="GO:0005737">
    <property type="term" value="C:cytoplasm"/>
    <property type="evidence" value="ECO:0007669"/>
    <property type="project" value="UniProtKB-SubCell"/>
</dbReference>
<comment type="cofactor">
    <cofactor evidence="9">
        <name>[4Fe-4S] cluster</name>
        <dbReference type="ChEBI" id="CHEBI:49883"/>
    </cofactor>
    <text evidence="9">Binds 1 [4Fe-4S] cluster. The cluster is coordinated with 3 cysteines and an exchangeable S-adenosyl-L-methionine.</text>
</comment>
<dbReference type="PANTHER" id="PTHR30352:SF5">
    <property type="entry name" value="PYRUVATE FORMATE-LYASE 1-ACTIVATING ENZYME"/>
    <property type="match status" value="1"/>
</dbReference>
<dbReference type="InterPro" id="IPR001989">
    <property type="entry name" value="Radical_activat_CS"/>
</dbReference>
<keyword evidence="7 9" id="KW-0408">Iron</keyword>
<dbReference type="InterPro" id="IPR012838">
    <property type="entry name" value="PFL1_activating"/>
</dbReference>
<dbReference type="PANTHER" id="PTHR30352">
    <property type="entry name" value="PYRUVATE FORMATE-LYASE-ACTIVATING ENZYME"/>
    <property type="match status" value="1"/>
</dbReference>
<dbReference type="PROSITE" id="PS51918">
    <property type="entry name" value="RADICAL_SAM"/>
    <property type="match status" value="1"/>
</dbReference>
<evidence type="ECO:0000256" key="3">
    <source>
        <dbReference type="ARBA" id="ARBA00022485"/>
    </source>
</evidence>
<keyword evidence="3 9" id="KW-0004">4Fe-4S</keyword>
<gene>
    <name evidence="11" type="ORF">N425_11290</name>
</gene>
<reference evidence="11 12" key="1">
    <citation type="submission" date="2013-11" db="EMBL/GenBank/DDBJ databases">
        <title>Single cell genomics of uncultured Tannerella BU063 (oral taxon 286).</title>
        <authorList>
            <person name="Beall C.J."/>
            <person name="Campbell A.G."/>
            <person name="Griffen A.L."/>
            <person name="Podar M."/>
            <person name="Leys E.J."/>
        </authorList>
    </citation>
    <scope>NUCLEOTIDE SEQUENCE [LARGE SCALE GENOMIC DNA]</scope>
    <source>
        <strain evidence="11">Cell 2</strain>
    </source>
</reference>
<evidence type="ECO:0000256" key="2">
    <source>
        <dbReference type="ARBA" id="ARBA00009777"/>
    </source>
</evidence>
<evidence type="ECO:0000256" key="7">
    <source>
        <dbReference type="ARBA" id="ARBA00023004"/>
    </source>
</evidence>
<protein>
    <recommendedName>
        <fullName evidence="9">Pyruvate formate-lyase-activating enzyme</fullName>
        <ecNumber evidence="9">1.97.1.4</ecNumber>
    </recommendedName>
</protein>
<dbReference type="CDD" id="cd01335">
    <property type="entry name" value="Radical_SAM"/>
    <property type="match status" value="1"/>
</dbReference>
<evidence type="ECO:0000256" key="8">
    <source>
        <dbReference type="ARBA" id="ARBA00023014"/>
    </source>
</evidence>
<dbReference type="SFLD" id="SFLDS00029">
    <property type="entry name" value="Radical_SAM"/>
    <property type="match status" value="1"/>
</dbReference>
<dbReference type="Proteomes" id="UP000018837">
    <property type="component" value="Unassembled WGS sequence"/>
</dbReference>
<dbReference type="NCBIfam" id="TIGR02493">
    <property type="entry name" value="PFLA"/>
    <property type="match status" value="1"/>
</dbReference>
<evidence type="ECO:0000313" key="11">
    <source>
        <dbReference type="EMBL" id="ETK01156.1"/>
    </source>
</evidence>
<dbReference type="Pfam" id="PF04055">
    <property type="entry name" value="Radical_SAM"/>
    <property type="match status" value="1"/>
</dbReference>
<keyword evidence="5 9" id="KW-0479">Metal-binding</keyword>
<comment type="function">
    <text evidence="1">Activation of pyruvate formate-lyase 1 under anaerobic conditions by generation of an organic free radical, using S-adenosylmethionine and reduced flavodoxin as cosubstrates to produce 5'-deoxy-adenosine.</text>
</comment>
<comment type="similarity">
    <text evidence="2 9">Belongs to the organic radical-activating enzymes family.</text>
</comment>
<dbReference type="InterPro" id="IPR034457">
    <property type="entry name" value="Organic_radical-activating"/>
</dbReference>
<evidence type="ECO:0000256" key="5">
    <source>
        <dbReference type="ARBA" id="ARBA00022723"/>
    </source>
</evidence>
<keyword evidence="8 9" id="KW-0411">Iron-sulfur</keyword>
<dbReference type="EC" id="1.97.1.4" evidence="9"/>
<keyword evidence="9" id="KW-0963">Cytoplasm</keyword>
<comment type="caution">
    <text evidence="11">The sequence shown here is derived from an EMBL/GenBank/DDBJ whole genome shotgun (WGS) entry which is preliminary data.</text>
</comment>
<dbReference type="SUPFAM" id="SSF102114">
    <property type="entry name" value="Radical SAM enzymes"/>
    <property type="match status" value="1"/>
</dbReference>
<name>W2C3Z9_9BACT</name>
<dbReference type="Gene3D" id="3.20.20.70">
    <property type="entry name" value="Aldolase class I"/>
    <property type="match status" value="1"/>
</dbReference>
<dbReference type="PROSITE" id="PS01087">
    <property type="entry name" value="RADICAL_ACTIVATING"/>
    <property type="match status" value="1"/>
</dbReference>
<dbReference type="InterPro" id="IPR012839">
    <property type="entry name" value="Organic_radical_activase"/>
</dbReference>
<dbReference type="SFLD" id="SFLDG01066">
    <property type="entry name" value="organic_radical-activating_enz"/>
    <property type="match status" value="1"/>
</dbReference>
<sequence length="255" mass="29017">METSPLLGRVHSVETFGSVDGPGIRFLIFLKGCSMRCRYCHNPDTWDPETDDLRTADELLAQAMRYRSYWGREGGITVSGGEALLQIDFLTELFRKAKAKGIHTCLDTSGQPFTRREPFFSKFAELMKYTDLLLFDLKQIDDAKHRELTGRTNRNILDCARYLSDIGKPIWVRHVLVPGVTDNDDDLHALRAFIDTLQNVKRVEVLPYHAMGTYKWEQLGIPYTLKDVSTPSEERVRNAEHILTAPGICPVERGA</sequence>
<comment type="subcellular location">
    <subcellularLocation>
        <location evidence="9">Cytoplasm</location>
    </subcellularLocation>
</comment>
<proteinExistence type="inferred from homology"/>
<dbReference type="InterPro" id="IPR013785">
    <property type="entry name" value="Aldolase_TIM"/>
</dbReference>
<feature type="domain" description="Radical SAM core" evidence="10">
    <location>
        <begin position="19"/>
        <end position="246"/>
    </location>
</feature>
<dbReference type="PIRSF" id="PIRSF000371">
    <property type="entry name" value="PFL_act_enz"/>
    <property type="match status" value="1"/>
</dbReference>
<organism evidence="11 12">
    <name type="scientific">Tannerella sp. oral taxon BU063 isolate Cell 2</name>
    <dbReference type="NCBI Taxonomy" id="1411148"/>
    <lineage>
        <taxon>Bacteria</taxon>
        <taxon>Pseudomonadati</taxon>
        <taxon>Bacteroidota</taxon>
        <taxon>Bacteroidia</taxon>
        <taxon>Bacteroidales</taxon>
        <taxon>Tannerellaceae</taxon>
        <taxon>Tannerella</taxon>
    </lineage>
</organism>
<evidence type="ECO:0000256" key="1">
    <source>
        <dbReference type="ARBA" id="ARBA00002918"/>
    </source>
</evidence>
<dbReference type="GO" id="GO:0043365">
    <property type="term" value="F:[formate-C-acetyltransferase]-activating enzyme activity"/>
    <property type="evidence" value="ECO:0007669"/>
    <property type="project" value="UniProtKB-UniRule"/>
</dbReference>
<keyword evidence="6 9" id="KW-0560">Oxidoreductase</keyword>
<evidence type="ECO:0000256" key="6">
    <source>
        <dbReference type="ARBA" id="ARBA00023002"/>
    </source>
</evidence>
<dbReference type="InterPro" id="IPR007197">
    <property type="entry name" value="rSAM"/>
</dbReference>
<dbReference type="AlphaFoldDB" id="W2C3Z9"/>
<dbReference type="PATRIC" id="fig|1411148.3.peg.1844"/>
<evidence type="ECO:0000256" key="9">
    <source>
        <dbReference type="RuleBase" id="RU362053"/>
    </source>
</evidence>
<dbReference type="InterPro" id="IPR058240">
    <property type="entry name" value="rSAM_sf"/>
</dbReference>
<keyword evidence="4 9" id="KW-0949">S-adenosyl-L-methionine</keyword>
<dbReference type="GO" id="GO:0051539">
    <property type="term" value="F:4 iron, 4 sulfur cluster binding"/>
    <property type="evidence" value="ECO:0007669"/>
    <property type="project" value="UniProtKB-UniRule"/>
</dbReference>
<dbReference type="EMBL" id="AYUF01000490">
    <property type="protein sequence ID" value="ETK01156.1"/>
    <property type="molecule type" value="Genomic_DNA"/>
</dbReference>
<dbReference type="GO" id="GO:0046872">
    <property type="term" value="F:metal ion binding"/>
    <property type="evidence" value="ECO:0007669"/>
    <property type="project" value="UniProtKB-UniRule"/>
</dbReference>
<evidence type="ECO:0000313" key="12">
    <source>
        <dbReference type="Proteomes" id="UP000018837"/>
    </source>
</evidence>
<accession>W2C3Z9</accession>
<evidence type="ECO:0000256" key="4">
    <source>
        <dbReference type="ARBA" id="ARBA00022691"/>
    </source>
</evidence>
<evidence type="ECO:0000259" key="10">
    <source>
        <dbReference type="PROSITE" id="PS51918"/>
    </source>
</evidence>
<comment type="function">
    <text evidence="9">Activation of pyruvate formate-lyase under anaerobic conditions by generation of an organic free radical, using S-adenosylmethionine and reduced flavodoxin as cosubstrates to produce 5'-deoxy-adenosine.</text>
</comment>
<comment type="catalytic activity">
    <reaction evidence="9">
        <text>glycyl-[formate C-acetyltransferase] + reduced [flavodoxin] + S-adenosyl-L-methionine = glycin-2-yl radical-[formate C-acetyltransferase] + semiquinone [flavodoxin] + 5'-deoxyadenosine + L-methionine + H(+)</text>
        <dbReference type="Rhea" id="RHEA:19225"/>
        <dbReference type="Rhea" id="RHEA-COMP:10622"/>
        <dbReference type="Rhea" id="RHEA-COMP:12190"/>
        <dbReference type="Rhea" id="RHEA-COMP:12191"/>
        <dbReference type="Rhea" id="RHEA-COMP:14480"/>
        <dbReference type="ChEBI" id="CHEBI:15378"/>
        <dbReference type="ChEBI" id="CHEBI:17319"/>
        <dbReference type="ChEBI" id="CHEBI:29947"/>
        <dbReference type="ChEBI" id="CHEBI:32722"/>
        <dbReference type="ChEBI" id="CHEBI:57618"/>
        <dbReference type="ChEBI" id="CHEBI:57844"/>
        <dbReference type="ChEBI" id="CHEBI:59789"/>
        <dbReference type="ChEBI" id="CHEBI:140311"/>
        <dbReference type="EC" id="1.97.1.4"/>
    </reaction>
</comment>